<gene>
    <name evidence="1" type="ORF">LCGC14_2582050</name>
</gene>
<accession>A0A0F9CQ96</accession>
<feature type="non-terminal residue" evidence="1">
    <location>
        <position position="1"/>
    </location>
</feature>
<name>A0A0F9CQ96_9ZZZZ</name>
<evidence type="ECO:0000313" key="1">
    <source>
        <dbReference type="EMBL" id="KKL07831.1"/>
    </source>
</evidence>
<proteinExistence type="predicted"/>
<protein>
    <submittedName>
        <fullName evidence="1">Uncharacterized protein</fullName>
    </submittedName>
</protein>
<sequence length="265" mass="29337">KIYKSDGTIQASGSTLSASTWRHLLLIDDGTTAYVYLDGNTTPDMTWNHGQGAWNAKSWGPSSIQVLGKAAATTCWFDDVVCFDDQDGRMDWITPSDWDGDTSWRVERAIPTGDVVTDYNPSGGGAHYLLVDEDVDDTSDHVDTIATHEQNHIAREDGTDYDMQPATSWGLTHDTSPAGNEWSDAIYDGISTGQRDGAGNKEILDLTNVSAWSMGSEHIRAVRYLQQFQQPGTPKEYYVWRDTVLIGPDDPAAPTTFVPRVMQYY</sequence>
<dbReference type="AlphaFoldDB" id="A0A0F9CQ96"/>
<organism evidence="1">
    <name type="scientific">marine sediment metagenome</name>
    <dbReference type="NCBI Taxonomy" id="412755"/>
    <lineage>
        <taxon>unclassified sequences</taxon>
        <taxon>metagenomes</taxon>
        <taxon>ecological metagenomes</taxon>
    </lineage>
</organism>
<reference evidence="1" key="1">
    <citation type="journal article" date="2015" name="Nature">
        <title>Complex archaea that bridge the gap between prokaryotes and eukaryotes.</title>
        <authorList>
            <person name="Spang A."/>
            <person name="Saw J.H."/>
            <person name="Jorgensen S.L."/>
            <person name="Zaremba-Niedzwiedzka K."/>
            <person name="Martijn J."/>
            <person name="Lind A.E."/>
            <person name="van Eijk R."/>
            <person name="Schleper C."/>
            <person name="Guy L."/>
            <person name="Ettema T.J."/>
        </authorList>
    </citation>
    <scope>NUCLEOTIDE SEQUENCE</scope>
</reference>
<comment type="caution">
    <text evidence="1">The sequence shown here is derived from an EMBL/GenBank/DDBJ whole genome shotgun (WGS) entry which is preliminary data.</text>
</comment>
<dbReference type="EMBL" id="LAZR01043130">
    <property type="protein sequence ID" value="KKL07831.1"/>
    <property type="molecule type" value="Genomic_DNA"/>
</dbReference>